<dbReference type="AlphaFoldDB" id="C8PKX1"/>
<sequence>MLQDKLGGSIKDFKSGVDSFKKYNQEHGIFKKEFDEYANFLFKQKGGAGSSVNLESSALIASMGSKTVVASFGEYCKRMLGLGIDRSIEQKQTIEISQDIGMRLGL</sequence>
<evidence type="ECO:0000313" key="1">
    <source>
        <dbReference type="EMBL" id="EEV16730.1"/>
    </source>
</evidence>
<dbReference type="RefSeq" id="WP_005873058.1">
    <property type="nucleotide sequence ID" value="NZ_ACYG01000030.1"/>
</dbReference>
<dbReference type="EMBL" id="ACYG01000030">
    <property type="protein sequence ID" value="EEV16730.1"/>
    <property type="molecule type" value="Genomic_DNA"/>
</dbReference>
<dbReference type="Proteomes" id="UP000005709">
    <property type="component" value="Unassembled WGS sequence"/>
</dbReference>
<organism evidence="1 2">
    <name type="scientific">Campylobacter gracilis RM3268</name>
    <dbReference type="NCBI Taxonomy" id="553220"/>
    <lineage>
        <taxon>Bacteria</taxon>
        <taxon>Pseudomonadati</taxon>
        <taxon>Campylobacterota</taxon>
        <taxon>Epsilonproteobacteria</taxon>
        <taxon>Campylobacterales</taxon>
        <taxon>Campylobacteraceae</taxon>
        <taxon>Campylobacter</taxon>
    </lineage>
</organism>
<evidence type="ECO:0000313" key="2">
    <source>
        <dbReference type="Proteomes" id="UP000005709"/>
    </source>
</evidence>
<protein>
    <submittedName>
        <fullName evidence="1">Uncharacterized protein</fullName>
    </submittedName>
</protein>
<gene>
    <name evidence="1" type="ORF">CAMGR0001_0344</name>
</gene>
<accession>C8PKX1</accession>
<proteinExistence type="predicted"/>
<keyword evidence="2" id="KW-1185">Reference proteome</keyword>
<comment type="caution">
    <text evidence="1">The sequence shown here is derived from an EMBL/GenBank/DDBJ whole genome shotgun (WGS) entry which is preliminary data.</text>
</comment>
<name>C8PKX1_9BACT</name>
<reference evidence="1 2" key="1">
    <citation type="submission" date="2009-07" db="EMBL/GenBank/DDBJ databases">
        <authorList>
            <person name="Madupu R."/>
            <person name="Sebastian Y."/>
            <person name="Durkin A.S."/>
            <person name="Torralba M."/>
            <person name="Methe B."/>
            <person name="Sutton G.G."/>
            <person name="Strausberg R.L."/>
            <person name="Nelson K.E."/>
        </authorList>
    </citation>
    <scope>NUCLEOTIDE SEQUENCE [LARGE SCALE GENOMIC DNA]</scope>
    <source>
        <strain evidence="1 2">RM3268</strain>
    </source>
</reference>